<dbReference type="GO" id="GO:0010038">
    <property type="term" value="P:response to metal ion"/>
    <property type="evidence" value="ECO:0007669"/>
    <property type="project" value="InterPro"/>
</dbReference>
<dbReference type="STRING" id="1280950.HJO_08969"/>
<sequence length="106" mass="11797">MTNLLLIRITCPSRRVAEEIADAALEQRLAACANLEGPVTSTYRWKGVVEHAFEFVLWIKAPDAHWSDIEALVNTLHPYDVPAIVALPCAHASKPYEAWVNENTDA</sequence>
<name>A0A059FND8_9PROT</name>
<dbReference type="SUPFAM" id="SSF54913">
    <property type="entry name" value="GlnB-like"/>
    <property type="match status" value="1"/>
</dbReference>
<organism evidence="2 3">
    <name type="scientific">Hyphomonas johnsonii MHS-2</name>
    <dbReference type="NCBI Taxonomy" id="1280950"/>
    <lineage>
        <taxon>Bacteria</taxon>
        <taxon>Pseudomonadati</taxon>
        <taxon>Pseudomonadota</taxon>
        <taxon>Alphaproteobacteria</taxon>
        <taxon>Hyphomonadales</taxon>
        <taxon>Hyphomonadaceae</taxon>
        <taxon>Hyphomonas</taxon>
    </lineage>
</organism>
<dbReference type="Proteomes" id="UP000025171">
    <property type="component" value="Unassembled WGS sequence"/>
</dbReference>
<dbReference type="Gene3D" id="3.30.70.120">
    <property type="match status" value="1"/>
</dbReference>
<protein>
    <submittedName>
        <fullName evidence="2">Divalent-cation tolerance protein CutA</fullName>
    </submittedName>
</protein>
<dbReference type="RefSeq" id="WP_035616329.1">
    <property type="nucleotide sequence ID" value="NZ_ARYK01000004.1"/>
</dbReference>
<dbReference type="InterPro" id="IPR004323">
    <property type="entry name" value="Ion_tolerance_CutA"/>
</dbReference>
<dbReference type="PANTHER" id="PTHR23419:SF8">
    <property type="entry name" value="FI09726P"/>
    <property type="match status" value="1"/>
</dbReference>
<keyword evidence="3" id="KW-1185">Reference proteome</keyword>
<reference evidence="2 3" key="1">
    <citation type="journal article" date="2014" name="Antonie Van Leeuwenhoek">
        <title>Hyphomonas beringensis sp. nov. and Hyphomonas chukchiensis sp. nov., isolated from surface seawater of the Bering Sea and Chukchi Sea.</title>
        <authorList>
            <person name="Li C."/>
            <person name="Lai Q."/>
            <person name="Li G."/>
            <person name="Dong C."/>
            <person name="Wang J."/>
            <person name="Liao Y."/>
            <person name="Shao Z."/>
        </authorList>
    </citation>
    <scope>NUCLEOTIDE SEQUENCE [LARGE SCALE GENOMIC DNA]</scope>
    <source>
        <strain evidence="2 3">MHS-2</strain>
    </source>
</reference>
<dbReference type="EMBL" id="ARYK01000004">
    <property type="protein sequence ID" value="KCZ92154.1"/>
    <property type="molecule type" value="Genomic_DNA"/>
</dbReference>
<dbReference type="PANTHER" id="PTHR23419">
    <property type="entry name" value="DIVALENT CATION TOLERANCE CUTA-RELATED"/>
    <property type="match status" value="1"/>
</dbReference>
<evidence type="ECO:0000256" key="1">
    <source>
        <dbReference type="ARBA" id="ARBA00010169"/>
    </source>
</evidence>
<evidence type="ECO:0000313" key="3">
    <source>
        <dbReference type="Proteomes" id="UP000025171"/>
    </source>
</evidence>
<comment type="similarity">
    <text evidence="1">Belongs to the CutA family.</text>
</comment>
<dbReference type="InterPro" id="IPR015867">
    <property type="entry name" value="N-reg_PII/ATP_PRibTrfase_C"/>
</dbReference>
<dbReference type="OrthoDB" id="37622at2"/>
<dbReference type="Pfam" id="PF03091">
    <property type="entry name" value="CutA1"/>
    <property type="match status" value="1"/>
</dbReference>
<dbReference type="eggNOG" id="COG1324">
    <property type="taxonomic scope" value="Bacteria"/>
</dbReference>
<gene>
    <name evidence="2" type="ORF">HJO_08969</name>
</gene>
<comment type="caution">
    <text evidence="2">The sequence shown here is derived from an EMBL/GenBank/DDBJ whole genome shotgun (WGS) entry which is preliminary data.</text>
</comment>
<dbReference type="AlphaFoldDB" id="A0A059FND8"/>
<accession>A0A059FND8</accession>
<dbReference type="GO" id="GO:0005507">
    <property type="term" value="F:copper ion binding"/>
    <property type="evidence" value="ECO:0007669"/>
    <property type="project" value="TreeGrafter"/>
</dbReference>
<dbReference type="InterPro" id="IPR011322">
    <property type="entry name" value="N-reg_PII-like_a/b"/>
</dbReference>
<proteinExistence type="inferred from homology"/>
<evidence type="ECO:0000313" key="2">
    <source>
        <dbReference type="EMBL" id="KCZ92154.1"/>
    </source>
</evidence>
<dbReference type="PATRIC" id="fig|1280950.3.peg.1796"/>